<sequence length="76" mass="8549">MSISRLLAFYSEPEQDLLLSDYVLDLTASCSSKPLGVIRIKEGRLLKVQTPDLKPPALFIEKDRDTEGVHLLSITY</sequence>
<evidence type="ECO:0000313" key="1">
    <source>
        <dbReference type="EMBL" id="TSK18050.1"/>
    </source>
</evidence>
<protein>
    <submittedName>
        <fullName evidence="1">Uncharacterized protein</fullName>
    </submittedName>
</protein>
<accession>A0A556TL42</accession>
<organism evidence="1 2">
    <name type="scientific">Bagarius yarrelli</name>
    <name type="common">Goonch</name>
    <name type="synonym">Bagrus yarrelli</name>
    <dbReference type="NCBI Taxonomy" id="175774"/>
    <lineage>
        <taxon>Eukaryota</taxon>
        <taxon>Metazoa</taxon>
        <taxon>Chordata</taxon>
        <taxon>Craniata</taxon>
        <taxon>Vertebrata</taxon>
        <taxon>Euteleostomi</taxon>
        <taxon>Actinopterygii</taxon>
        <taxon>Neopterygii</taxon>
        <taxon>Teleostei</taxon>
        <taxon>Ostariophysi</taxon>
        <taxon>Siluriformes</taxon>
        <taxon>Sisoridae</taxon>
        <taxon>Sisorinae</taxon>
        <taxon>Bagarius</taxon>
    </lineage>
</organism>
<dbReference type="AlphaFoldDB" id="A0A556TL42"/>
<evidence type="ECO:0000313" key="2">
    <source>
        <dbReference type="Proteomes" id="UP000319801"/>
    </source>
</evidence>
<keyword evidence="2" id="KW-1185">Reference proteome</keyword>
<comment type="caution">
    <text evidence="1">The sequence shown here is derived from an EMBL/GenBank/DDBJ whole genome shotgun (WGS) entry which is preliminary data.</text>
</comment>
<name>A0A556TL42_BAGYA</name>
<dbReference type="EMBL" id="VCAZ01000004">
    <property type="protein sequence ID" value="TSK18050.1"/>
    <property type="molecule type" value="Genomic_DNA"/>
</dbReference>
<dbReference type="Proteomes" id="UP000319801">
    <property type="component" value="Unassembled WGS sequence"/>
</dbReference>
<proteinExistence type="predicted"/>
<gene>
    <name evidence="1" type="ORF">Baya_1430</name>
</gene>
<reference evidence="1 2" key="1">
    <citation type="journal article" date="2019" name="Genome Biol. Evol.">
        <title>Whole-Genome Sequencing of the Giant Devil Catfish, Bagarius yarrelli.</title>
        <authorList>
            <person name="Jiang W."/>
            <person name="Lv Y."/>
            <person name="Cheng L."/>
            <person name="Yang K."/>
            <person name="Chao B."/>
            <person name="Wang X."/>
            <person name="Li Y."/>
            <person name="Pan X."/>
            <person name="You X."/>
            <person name="Zhang Y."/>
            <person name="Yang J."/>
            <person name="Li J."/>
            <person name="Zhang X."/>
            <person name="Liu S."/>
            <person name="Sun C."/>
            <person name="Yang J."/>
            <person name="Shi Q."/>
        </authorList>
    </citation>
    <scope>NUCLEOTIDE SEQUENCE [LARGE SCALE GENOMIC DNA]</scope>
    <source>
        <strain evidence="1">JWS20170419001</strain>
        <tissue evidence="1">Muscle</tissue>
    </source>
</reference>